<gene>
    <name evidence="1" type="ORF">S06H3_47249</name>
</gene>
<organism evidence="1">
    <name type="scientific">marine sediment metagenome</name>
    <dbReference type="NCBI Taxonomy" id="412755"/>
    <lineage>
        <taxon>unclassified sequences</taxon>
        <taxon>metagenomes</taxon>
        <taxon>ecological metagenomes</taxon>
    </lineage>
</organism>
<dbReference type="EMBL" id="BARV01029665">
    <property type="protein sequence ID" value="GAI33299.1"/>
    <property type="molecule type" value="Genomic_DNA"/>
</dbReference>
<sequence length="57" mass="6481">MAVRFTSKARQQIVKVDAAMLKRMKTATAILKGETLKTFRGTRSGRTYYVPGTRKPY</sequence>
<feature type="non-terminal residue" evidence="1">
    <location>
        <position position="57"/>
    </location>
</feature>
<accession>X1PQW8</accession>
<protein>
    <submittedName>
        <fullName evidence="1">Uncharacterized protein</fullName>
    </submittedName>
</protein>
<evidence type="ECO:0000313" key="1">
    <source>
        <dbReference type="EMBL" id="GAI33299.1"/>
    </source>
</evidence>
<reference evidence="1" key="1">
    <citation type="journal article" date="2014" name="Front. Microbiol.">
        <title>High frequency of phylogenetically diverse reductive dehalogenase-homologous genes in deep subseafloor sedimentary metagenomes.</title>
        <authorList>
            <person name="Kawai M."/>
            <person name="Futagami T."/>
            <person name="Toyoda A."/>
            <person name="Takaki Y."/>
            <person name="Nishi S."/>
            <person name="Hori S."/>
            <person name="Arai W."/>
            <person name="Tsubouchi T."/>
            <person name="Morono Y."/>
            <person name="Uchiyama I."/>
            <person name="Ito T."/>
            <person name="Fujiyama A."/>
            <person name="Inagaki F."/>
            <person name="Takami H."/>
        </authorList>
    </citation>
    <scope>NUCLEOTIDE SEQUENCE</scope>
    <source>
        <strain evidence="1">Expedition CK06-06</strain>
    </source>
</reference>
<name>X1PQW8_9ZZZZ</name>
<proteinExistence type="predicted"/>
<comment type="caution">
    <text evidence="1">The sequence shown here is derived from an EMBL/GenBank/DDBJ whole genome shotgun (WGS) entry which is preliminary data.</text>
</comment>
<dbReference type="AlphaFoldDB" id="X1PQW8"/>